<proteinExistence type="inferred from homology"/>
<name>A0AAE1B204_9GAST</name>
<comment type="similarity">
    <text evidence="1">Belongs to the type-B carboxylesterase/lipase family.</text>
</comment>
<reference evidence="4" key="1">
    <citation type="journal article" date="2023" name="G3 (Bethesda)">
        <title>A reference genome for the long-term kleptoplast-retaining sea slug Elysia crispata morphotype clarki.</title>
        <authorList>
            <person name="Eastman K.E."/>
            <person name="Pendleton A.L."/>
            <person name="Shaikh M.A."/>
            <person name="Suttiyut T."/>
            <person name="Ogas R."/>
            <person name="Tomko P."/>
            <person name="Gavelis G."/>
            <person name="Widhalm J.R."/>
            <person name="Wisecaver J.H."/>
        </authorList>
    </citation>
    <scope>NUCLEOTIDE SEQUENCE</scope>
    <source>
        <strain evidence="4">ECLA1</strain>
    </source>
</reference>
<evidence type="ECO:0000256" key="2">
    <source>
        <dbReference type="ARBA" id="ARBA00022729"/>
    </source>
</evidence>
<comment type="caution">
    <text evidence="4">The sequence shown here is derived from an EMBL/GenBank/DDBJ whole genome shotgun (WGS) entry which is preliminary data.</text>
</comment>
<dbReference type="EMBL" id="JAWDGP010000716">
    <property type="protein sequence ID" value="KAK3798127.1"/>
    <property type="molecule type" value="Genomic_DNA"/>
</dbReference>
<protein>
    <recommendedName>
        <fullName evidence="3">Carboxylesterase type B domain-containing protein</fullName>
    </recommendedName>
</protein>
<keyword evidence="5" id="KW-1185">Reference proteome</keyword>
<evidence type="ECO:0000313" key="5">
    <source>
        <dbReference type="Proteomes" id="UP001283361"/>
    </source>
</evidence>
<dbReference type="InterPro" id="IPR051093">
    <property type="entry name" value="Neuroligin/BSAL"/>
</dbReference>
<evidence type="ECO:0000259" key="3">
    <source>
        <dbReference type="Pfam" id="PF00135"/>
    </source>
</evidence>
<accession>A0AAE1B204</accession>
<feature type="domain" description="Carboxylesterase type B" evidence="3">
    <location>
        <begin position="37"/>
        <end position="96"/>
    </location>
</feature>
<dbReference type="InterPro" id="IPR002018">
    <property type="entry name" value="CarbesteraseB"/>
</dbReference>
<dbReference type="Gene3D" id="3.40.50.1820">
    <property type="entry name" value="alpha/beta hydrolase"/>
    <property type="match status" value="1"/>
</dbReference>
<sequence length="153" mass="16792">MSAFGAVCVAVLHLEESSTDSSSQSLSQPSCSQGICAAPEPATPWGGVRDALELSPACPQPQDGVTYIQSHVPHFNRTSEDCLYLNVYAPRNQQNLKPRLNSSRSHGHTADIKGLQVVFIKRTRSWRHAVSSLTKLVKTKLPRPWKVTSERAV</sequence>
<dbReference type="PROSITE" id="PS00941">
    <property type="entry name" value="CARBOXYLESTERASE_B_2"/>
    <property type="match status" value="1"/>
</dbReference>
<dbReference type="InterPro" id="IPR029058">
    <property type="entry name" value="AB_hydrolase_fold"/>
</dbReference>
<gene>
    <name evidence="4" type="ORF">RRG08_056626</name>
</gene>
<keyword evidence="2" id="KW-0732">Signal</keyword>
<dbReference type="Proteomes" id="UP001283361">
    <property type="component" value="Unassembled WGS sequence"/>
</dbReference>
<dbReference type="SUPFAM" id="SSF53474">
    <property type="entry name" value="alpha/beta-Hydrolases"/>
    <property type="match status" value="1"/>
</dbReference>
<evidence type="ECO:0000256" key="1">
    <source>
        <dbReference type="ARBA" id="ARBA00005964"/>
    </source>
</evidence>
<dbReference type="Pfam" id="PF00135">
    <property type="entry name" value="COesterase"/>
    <property type="match status" value="1"/>
</dbReference>
<evidence type="ECO:0000313" key="4">
    <source>
        <dbReference type="EMBL" id="KAK3798127.1"/>
    </source>
</evidence>
<dbReference type="InterPro" id="IPR019819">
    <property type="entry name" value="Carboxylesterase_B_CS"/>
</dbReference>
<organism evidence="4 5">
    <name type="scientific">Elysia crispata</name>
    <name type="common">lettuce slug</name>
    <dbReference type="NCBI Taxonomy" id="231223"/>
    <lineage>
        <taxon>Eukaryota</taxon>
        <taxon>Metazoa</taxon>
        <taxon>Spiralia</taxon>
        <taxon>Lophotrochozoa</taxon>
        <taxon>Mollusca</taxon>
        <taxon>Gastropoda</taxon>
        <taxon>Heterobranchia</taxon>
        <taxon>Euthyneura</taxon>
        <taxon>Panpulmonata</taxon>
        <taxon>Sacoglossa</taxon>
        <taxon>Placobranchoidea</taxon>
        <taxon>Plakobranchidae</taxon>
        <taxon>Elysia</taxon>
    </lineage>
</organism>
<dbReference type="PANTHER" id="PTHR43903">
    <property type="entry name" value="NEUROLIGIN"/>
    <property type="match status" value="1"/>
</dbReference>
<dbReference type="AlphaFoldDB" id="A0AAE1B204"/>